<keyword evidence="1" id="KW-1133">Transmembrane helix</keyword>
<accession>A0A423ILW4</accession>
<reference evidence="2 3" key="1">
    <citation type="submission" date="2016-10" db="EMBL/GenBank/DDBJ databases">
        <title>Comparative genome analysis of multiple Pseudomonas spp. focuses on biocontrol and plant growth promoting traits.</title>
        <authorList>
            <person name="Tao X.-Y."/>
            <person name="Taylor C.G."/>
        </authorList>
    </citation>
    <scope>NUCLEOTIDE SEQUENCE [LARGE SCALE GENOMIC DNA]</scope>
    <source>
        <strain evidence="2 3">48C10</strain>
    </source>
</reference>
<feature type="transmembrane region" description="Helical" evidence="1">
    <location>
        <begin position="40"/>
        <end position="62"/>
    </location>
</feature>
<keyword evidence="1" id="KW-0812">Transmembrane</keyword>
<keyword evidence="1" id="KW-0472">Membrane</keyword>
<sequence>MQEMTMKQAELEKVHVEIVKLIAEQRKLNAEAGKMTRDTFWYPVAVAIGLIGTVATVTAVLIKLL</sequence>
<evidence type="ECO:0000256" key="1">
    <source>
        <dbReference type="SAM" id="Phobius"/>
    </source>
</evidence>
<evidence type="ECO:0000313" key="3">
    <source>
        <dbReference type="Proteomes" id="UP000284168"/>
    </source>
</evidence>
<comment type="caution">
    <text evidence="2">The sequence shown here is derived from an EMBL/GenBank/DDBJ whole genome shotgun (WGS) entry which is preliminary data.</text>
</comment>
<gene>
    <name evidence="2" type="ORF">BK663_13735</name>
</gene>
<protein>
    <submittedName>
        <fullName evidence="2">Uncharacterized protein</fullName>
    </submittedName>
</protein>
<dbReference type="Proteomes" id="UP000284168">
    <property type="component" value="Unassembled WGS sequence"/>
</dbReference>
<dbReference type="EMBL" id="MOBN01000025">
    <property type="protein sequence ID" value="RON26435.1"/>
    <property type="molecule type" value="Genomic_DNA"/>
</dbReference>
<organism evidence="2 3">
    <name type="scientific">Pseudomonas lini</name>
    <dbReference type="NCBI Taxonomy" id="163011"/>
    <lineage>
        <taxon>Bacteria</taxon>
        <taxon>Pseudomonadati</taxon>
        <taxon>Pseudomonadota</taxon>
        <taxon>Gammaproteobacteria</taxon>
        <taxon>Pseudomonadales</taxon>
        <taxon>Pseudomonadaceae</taxon>
        <taxon>Pseudomonas</taxon>
    </lineage>
</organism>
<dbReference type="AlphaFoldDB" id="A0A423ILW4"/>
<name>A0A423ILW4_9PSED</name>
<proteinExistence type="predicted"/>
<evidence type="ECO:0000313" key="2">
    <source>
        <dbReference type="EMBL" id="RON26435.1"/>
    </source>
</evidence>